<dbReference type="GO" id="GO:0016020">
    <property type="term" value="C:membrane"/>
    <property type="evidence" value="ECO:0007669"/>
    <property type="project" value="UniProtKB-SubCell"/>
</dbReference>
<feature type="domain" description="Tryptophan synthase beta chain-like PALP" evidence="10">
    <location>
        <begin position="234"/>
        <end position="535"/>
    </location>
</feature>
<organism evidence="11 12">
    <name type="scientific">Friedmanniomyces simplex</name>
    <dbReference type="NCBI Taxonomy" id="329884"/>
    <lineage>
        <taxon>Eukaryota</taxon>
        <taxon>Fungi</taxon>
        <taxon>Dikarya</taxon>
        <taxon>Ascomycota</taxon>
        <taxon>Pezizomycotina</taxon>
        <taxon>Dothideomycetes</taxon>
        <taxon>Dothideomycetidae</taxon>
        <taxon>Mycosphaerellales</taxon>
        <taxon>Teratosphaeriaceae</taxon>
        <taxon>Friedmanniomyces</taxon>
    </lineage>
</organism>
<dbReference type="AlphaFoldDB" id="A0A4U0WZ25"/>
<dbReference type="Pfam" id="PF04479">
    <property type="entry name" value="RTA1"/>
    <property type="match status" value="1"/>
</dbReference>
<evidence type="ECO:0000256" key="8">
    <source>
        <dbReference type="ARBA" id="ARBA00023239"/>
    </source>
</evidence>
<dbReference type="SUPFAM" id="SSF53686">
    <property type="entry name" value="Tryptophan synthase beta subunit-like PLP-dependent enzymes"/>
    <property type="match status" value="1"/>
</dbReference>
<dbReference type="CDD" id="cd01562">
    <property type="entry name" value="Thr-dehyd"/>
    <property type="match status" value="1"/>
</dbReference>
<dbReference type="InterPro" id="IPR007568">
    <property type="entry name" value="RTA1"/>
</dbReference>
<evidence type="ECO:0000256" key="3">
    <source>
        <dbReference type="ARBA" id="ARBA00010869"/>
    </source>
</evidence>
<dbReference type="GO" id="GO:0003941">
    <property type="term" value="F:L-serine ammonia-lyase activity"/>
    <property type="evidence" value="ECO:0007669"/>
    <property type="project" value="TreeGrafter"/>
</dbReference>
<keyword evidence="12" id="KW-1185">Reference proteome</keyword>
<dbReference type="GO" id="GO:0018114">
    <property type="term" value="F:threonine racemase activity"/>
    <property type="evidence" value="ECO:0007669"/>
    <property type="project" value="TreeGrafter"/>
</dbReference>
<evidence type="ECO:0000313" key="12">
    <source>
        <dbReference type="Proteomes" id="UP000309340"/>
    </source>
</evidence>
<dbReference type="InterPro" id="IPR036052">
    <property type="entry name" value="TrpB-like_PALP_sf"/>
</dbReference>
<feature type="transmembrane region" description="Helical" evidence="9">
    <location>
        <begin position="94"/>
        <end position="114"/>
    </location>
</feature>
<dbReference type="STRING" id="329884.A0A4U0WZ25"/>
<dbReference type="EMBL" id="NAJQ01000468">
    <property type="protein sequence ID" value="TKA69092.1"/>
    <property type="molecule type" value="Genomic_DNA"/>
</dbReference>
<dbReference type="GO" id="GO:0030170">
    <property type="term" value="F:pyridoxal phosphate binding"/>
    <property type="evidence" value="ECO:0007669"/>
    <property type="project" value="TreeGrafter"/>
</dbReference>
<comment type="similarity">
    <text evidence="3">Belongs to the serine/threonine dehydratase family.</text>
</comment>
<keyword evidence="4 9" id="KW-0812">Transmembrane</keyword>
<accession>A0A4U0WZ25</accession>
<dbReference type="PANTHER" id="PTHR43050:SF1">
    <property type="entry name" value="SERINE RACEMASE"/>
    <property type="match status" value="1"/>
</dbReference>
<evidence type="ECO:0000313" key="11">
    <source>
        <dbReference type="EMBL" id="TKA69092.1"/>
    </source>
</evidence>
<sequence length="574" mass="62113">MPTLQIYQGKYLWRYVPSLPLAITFATLFGEVIGYATRAAAYNATGAPTPYIIQAILLVLAPVFFAASLYMVYSRVVQAVHGERFSLLTPRRTTIIFVSGDVLCLNIQSLGSGLLPHPKTLTMGTYIVVAGLGLQILMFACFMVCCLKFNTRFQAHVAATSITSDVPWQSCLNMLYATSLAILLRNIYRVVEFVMGKDGYLNITEWPAYAFDGALMILVMVGFFLWYPTECTAKPRVKLFFKCENQQRIGAFKARGAFHALGRLIEADGLENVKRRGVVTHSSGNHAQALALAAATHGVQAHIVMPSISTPSKIAGTKSHGANVIFSGSTSVEREAVVADVVEKTGATLVHPYNHPDIILGQGTQALELEEQVEEILSLEPLIGIPGRKKLDAIIAPVGGGGMLSGICTAMHGTGIKVFGAEPRFEGANDAEQGLKQGKRVENVKTLTIADGLRTPVGEIPWSVITDKDKLAGIYSVTEEQIKAALRLAMERAKLFIEPSAAVPLAVMLYNEDFRKLVKREAGEEGWNVGIILSGGNTTMEAIAKLFEAPKRIEERAEAKVTAGGERVAENVAG</sequence>
<evidence type="ECO:0000256" key="9">
    <source>
        <dbReference type="SAM" id="Phobius"/>
    </source>
</evidence>
<dbReference type="FunFam" id="3.40.50.1100:FF:000005">
    <property type="entry name" value="Threonine dehydratase catabolic"/>
    <property type="match status" value="1"/>
</dbReference>
<evidence type="ECO:0000259" key="10">
    <source>
        <dbReference type="Pfam" id="PF00291"/>
    </source>
</evidence>
<gene>
    <name evidence="11" type="ORF">B0A55_09837</name>
</gene>
<dbReference type="OrthoDB" id="271064at2759"/>
<keyword evidence="6 9" id="KW-1133">Transmembrane helix</keyword>
<protein>
    <recommendedName>
        <fullName evidence="10">Tryptophan synthase beta chain-like PALP domain-containing protein</fullName>
    </recommendedName>
</protein>
<evidence type="ECO:0000256" key="5">
    <source>
        <dbReference type="ARBA" id="ARBA00022898"/>
    </source>
</evidence>
<dbReference type="PANTHER" id="PTHR43050">
    <property type="entry name" value="SERINE / THREONINE RACEMASE FAMILY MEMBER"/>
    <property type="match status" value="1"/>
</dbReference>
<feature type="transmembrane region" description="Helical" evidence="9">
    <location>
        <begin position="126"/>
        <end position="149"/>
    </location>
</feature>
<keyword evidence="8" id="KW-0456">Lyase</keyword>
<reference evidence="11 12" key="1">
    <citation type="submission" date="2017-03" db="EMBL/GenBank/DDBJ databases">
        <title>Genomes of endolithic fungi from Antarctica.</title>
        <authorList>
            <person name="Coleine C."/>
            <person name="Masonjones S."/>
            <person name="Stajich J.E."/>
        </authorList>
    </citation>
    <scope>NUCLEOTIDE SEQUENCE [LARGE SCALE GENOMIC DNA]</scope>
    <source>
        <strain evidence="11 12">CCFEE 5184</strain>
    </source>
</reference>
<dbReference type="GO" id="GO:0008721">
    <property type="term" value="F:D-serine ammonia-lyase activity"/>
    <property type="evidence" value="ECO:0007669"/>
    <property type="project" value="TreeGrafter"/>
</dbReference>
<evidence type="ECO:0000256" key="6">
    <source>
        <dbReference type="ARBA" id="ARBA00022989"/>
    </source>
</evidence>
<name>A0A4U0WZ25_9PEZI</name>
<evidence type="ECO:0000256" key="2">
    <source>
        <dbReference type="ARBA" id="ARBA00004141"/>
    </source>
</evidence>
<dbReference type="Proteomes" id="UP000309340">
    <property type="component" value="Unassembled WGS sequence"/>
</dbReference>
<dbReference type="GO" id="GO:0005524">
    <property type="term" value="F:ATP binding"/>
    <property type="evidence" value="ECO:0007669"/>
    <property type="project" value="TreeGrafter"/>
</dbReference>
<keyword evidence="7 9" id="KW-0472">Membrane</keyword>
<dbReference type="InterPro" id="IPR001926">
    <property type="entry name" value="TrpB-like_PALP"/>
</dbReference>
<dbReference type="GO" id="GO:0000287">
    <property type="term" value="F:magnesium ion binding"/>
    <property type="evidence" value="ECO:0007669"/>
    <property type="project" value="TreeGrafter"/>
</dbReference>
<keyword evidence="5" id="KW-0663">Pyridoxal phosphate</keyword>
<feature type="transmembrane region" description="Helical" evidence="9">
    <location>
        <begin position="51"/>
        <end position="73"/>
    </location>
</feature>
<evidence type="ECO:0000256" key="7">
    <source>
        <dbReference type="ARBA" id="ARBA00023136"/>
    </source>
</evidence>
<dbReference type="Pfam" id="PF00291">
    <property type="entry name" value="PALP"/>
    <property type="match status" value="1"/>
</dbReference>
<comment type="caution">
    <text evidence="11">The sequence shown here is derived from an EMBL/GenBank/DDBJ whole genome shotgun (WGS) entry which is preliminary data.</text>
</comment>
<evidence type="ECO:0000256" key="1">
    <source>
        <dbReference type="ARBA" id="ARBA00001933"/>
    </source>
</evidence>
<dbReference type="GO" id="GO:0030378">
    <property type="term" value="F:serine racemase activity"/>
    <property type="evidence" value="ECO:0007669"/>
    <property type="project" value="TreeGrafter"/>
</dbReference>
<feature type="transmembrane region" description="Helical" evidence="9">
    <location>
        <begin position="12"/>
        <end position="36"/>
    </location>
</feature>
<comment type="subcellular location">
    <subcellularLocation>
        <location evidence="2">Membrane</location>
        <topology evidence="2">Multi-pass membrane protein</topology>
    </subcellularLocation>
</comment>
<feature type="transmembrane region" description="Helical" evidence="9">
    <location>
        <begin position="208"/>
        <end position="227"/>
    </location>
</feature>
<evidence type="ECO:0000256" key="4">
    <source>
        <dbReference type="ARBA" id="ARBA00022692"/>
    </source>
</evidence>
<comment type="cofactor">
    <cofactor evidence="1">
        <name>pyridoxal 5'-phosphate</name>
        <dbReference type="ChEBI" id="CHEBI:597326"/>
    </cofactor>
</comment>
<dbReference type="Gene3D" id="3.40.50.1100">
    <property type="match status" value="2"/>
</dbReference>
<proteinExistence type="inferred from homology"/>